<keyword evidence="3" id="KW-0479">Metal-binding</keyword>
<evidence type="ECO:0000256" key="3">
    <source>
        <dbReference type="PIRSR" id="PIRSR601952-2"/>
    </source>
</evidence>
<dbReference type="GO" id="GO:0004035">
    <property type="term" value="F:alkaline phosphatase activity"/>
    <property type="evidence" value="ECO:0007669"/>
    <property type="project" value="TreeGrafter"/>
</dbReference>
<feature type="binding site" evidence="3">
    <location>
        <position position="187"/>
    </location>
    <ligand>
        <name>Mg(2+)</name>
        <dbReference type="ChEBI" id="CHEBI:18420"/>
    </ligand>
</feature>
<dbReference type="PANTHER" id="PTHR11596:SF5">
    <property type="entry name" value="ALKALINE PHOSPHATASE"/>
    <property type="match status" value="1"/>
</dbReference>
<dbReference type="PRINTS" id="PR00113">
    <property type="entry name" value="ALKPHPHTASE"/>
</dbReference>
<feature type="binding site" evidence="3">
    <location>
        <position position="189"/>
    </location>
    <ligand>
        <name>Mg(2+)</name>
        <dbReference type="ChEBI" id="CHEBI:18420"/>
    </ligand>
</feature>
<dbReference type="AlphaFoldDB" id="A0A917F307"/>
<keyword evidence="4" id="KW-1015">Disulfide bond</keyword>
<comment type="similarity">
    <text evidence="5">Belongs to the alkaline phosphatase family.</text>
</comment>
<dbReference type="NCBIfam" id="NF007810">
    <property type="entry name" value="PRK10518.1"/>
    <property type="match status" value="1"/>
</dbReference>
<reference evidence="6" key="1">
    <citation type="journal article" date="2014" name="Int. J. Syst. Evol. Microbiol.">
        <title>Complete genome sequence of Corynebacterium casei LMG S-19264T (=DSM 44701T), isolated from a smear-ripened cheese.</title>
        <authorList>
            <consortium name="US DOE Joint Genome Institute (JGI-PGF)"/>
            <person name="Walter F."/>
            <person name="Albersmeier A."/>
            <person name="Kalinowski J."/>
            <person name="Ruckert C."/>
        </authorList>
    </citation>
    <scope>NUCLEOTIDE SEQUENCE</scope>
    <source>
        <strain evidence="6">CGMCC 1.16067</strain>
    </source>
</reference>
<dbReference type="Proteomes" id="UP000649179">
    <property type="component" value="Unassembled WGS sequence"/>
</dbReference>
<evidence type="ECO:0000313" key="6">
    <source>
        <dbReference type="EMBL" id="GGF43557.1"/>
    </source>
</evidence>
<dbReference type="InterPro" id="IPR001952">
    <property type="entry name" value="Alkaline_phosphatase"/>
</dbReference>
<proteinExistence type="inferred from homology"/>
<feature type="binding site" evidence="3">
    <location>
        <position position="85"/>
    </location>
    <ligand>
        <name>Mg(2+)</name>
        <dbReference type="ChEBI" id="CHEBI:18420"/>
    </ligand>
</feature>
<feature type="binding site" evidence="3">
    <location>
        <position position="85"/>
    </location>
    <ligand>
        <name>Zn(2+)</name>
        <dbReference type="ChEBI" id="CHEBI:29105"/>
        <label>2</label>
    </ligand>
</feature>
<evidence type="ECO:0000256" key="5">
    <source>
        <dbReference type="RuleBase" id="RU003946"/>
    </source>
</evidence>
<feature type="binding site" evidence="3">
    <location>
        <position position="358"/>
    </location>
    <ligand>
        <name>Mg(2+)</name>
        <dbReference type="ChEBI" id="CHEBI:18420"/>
    </ligand>
</feature>
<gene>
    <name evidence="6" type="ORF">GCM10011519_16770</name>
</gene>
<comment type="cofactor">
    <cofactor evidence="3">
        <name>Zn(2+)</name>
        <dbReference type="ChEBI" id="CHEBI:29105"/>
    </cofactor>
    <text evidence="3">Binds 2 Zn(2+) ions.</text>
</comment>
<feature type="binding site" evidence="3">
    <location>
        <position position="447"/>
    </location>
    <ligand>
        <name>Zn(2+)</name>
        <dbReference type="ChEBI" id="CHEBI:29105"/>
        <label>2</label>
    </ligand>
</feature>
<evidence type="ECO:0000256" key="4">
    <source>
        <dbReference type="PIRSR" id="PIRSR601952-3"/>
    </source>
</evidence>
<dbReference type="GO" id="GO:0046872">
    <property type="term" value="F:metal ion binding"/>
    <property type="evidence" value="ECO:0007669"/>
    <property type="project" value="UniProtKB-KW"/>
</dbReference>
<keyword evidence="3" id="KW-0862">Zinc</keyword>
<dbReference type="Pfam" id="PF00245">
    <property type="entry name" value="Alk_phosphatase"/>
    <property type="match status" value="1"/>
</dbReference>
<dbReference type="SMART" id="SM00098">
    <property type="entry name" value="alkPPc"/>
    <property type="match status" value="1"/>
</dbReference>
<reference evidence="6" key="2">
    <citation type="submission" date="2020-09" db="EMBL/GenBank/DDBJ databases">
        <authorList>
            <person name="Sun Q."/>
            <person name="Zhou Y."/>
        </authorList>
    </citation>
    <scope>NUCLEOTIDE SEQUENCE</scope>
    <source>
        <strain evidence="6">CGMCC 1.16067</strain>
    </source>
</reference>
<name>A0A917F307_9ACTN</name>
<dbReference type="SUPFAM" id="SSF53649">
    <property type="entry name" value="Alkaline phosphatase-like"/>
    <property type="match status" value="1"/>
</dbReference>
<comment type="cofactor">
    <cofactor evidence="3">
        <name>Mg(2+)</name>
        <dbReference type="ChEBI" id="CHEBI:18420"/>
    </cofactor>
    <text evidence="3">Binds 1 Mg(2+) ion.</text>
</comment>
<feature type="active site" description="Phosphoserine intermediate" evidence="2">
    <location>
        <position position="136"/>
    </location>
</feature>
<keyword evidence="1" id="KW-0597">Phosphoprotein</keyword>
<sequence>MNHHLRRTVPAVGAVLATGVAMGALGWAGGAQSAPSAERPLISRAAAGPVDAFGGARRETTDQTQLIQDSLAATGAKNVILLIGDGMGDSEITVARNYLEGAGGFFKGLDALPLTGQMTHYSVDKATGKPDYDPDSAATGTAWATGQKSYDGAISVNRAETPRQTLLEWAKQSGRATGDVTTAEIQDATPAVQVASVNARSCYGPDQTSTTCPRFAKENGGLGSITEQLLDTRPDVTLGGGSATFAQKAKAGTYAGKTLRAQAQQRGYNVINNAKQLKAVTRADQDAPLLGTFSQGNMPVKFAPLNATPTGADGDARTCTANPDYGKTPPLSTMTTKAIDLLSKNRAGTDKGFFLQVESASIDKQDHAANPCGQIGETEQLDQAVTAALDFARKDGNTLVITTADHAHTSQIVDAPTPGLNAKLRTREGSDMIVSYNTAPAGGSQQHTGTQLRVAGYGPGAGNLVGLIDQTDLHFIMQNAMEAFRG</sequence>
<evidence type="ECO:0000256" key="2">
    <source>
        <dbReference type="PIRSR" id="PIRSR601952-1"/>
    </source>
</evidence>
<feature type="binding site" evidence="3">
    <location>
        <position position="367"/>
    </location>
    <ligand>
        <name>Zn(2+)</name>
        <dbReference type="ChEBI" id="CHEBI:29105"/>
        <label>2</label>
    </ligand>
</feature>
<dbReference type="PANTHER" id="PTHR11596">
    <property type="entry name" value="ALKALINE PHOSPHATASE"/>
    <property type="match status" value="1"/>
</dbReference>
<keyword evidence="7" id="KW-1185">Reference proteome</keyword>
<keyword evidence="3" id="KW-0460">Magnesium</keyword>
<evidence type="ECO:0000313" key="7">
    <source>
        <dbReference type="Proteomes" id="UP000649179"/>
    </source>
</evidence>
<feature type="binding site" evidence="3">
    <location>
        <position position="405"/>
    </location>
    <ligand>
        <name>Zn(2+)</name>
        <dbReference type="ChEBI" id="CHEBI:29105"/>
        <label>2</label>
    </ligand>
</feature>
<comment type="caution">
    <text evidence="6">The sequence shown here is derived from an EMBL/GenBank/DDBJ whole genome shotgun (WGS) entry which is preliminary data.</text>
</comment>
<dbReference type="RefSeq" id="WP_229660714.1">
    <property type="nucleotide sequence ID" value="NZ_BMKQ01000001.1"/>
</dbReference>
<feature type="binding site" evidence="3">
    <location>
        <position position="363"/>
    </location>
    <ligand>
        <name>Zn(2+)</name>
        <dbReference type="ChEBI" id="CHEBI:29105"/>
        <label>2</label>
    </ligand>
</feature>
<organism evidence="6 7">
    <name type="scientific">Marmoricola endophyticus</name>
    <dbReference type="NCBI Taxonomy" id="2040280"/>
    <lineage>
        <taxon>Bacteria</taxon>
        <taxon>Bacillati</taxon>
        <taxon>Actinomycetota</taxon>
        <taxon>Actinomycetes</taxon>
        <taxon>Propionibacteriales</taxon>
        <taxon>Nocardioidaceae</taxon>
        <taxon>Marmoricola</taxon>
    </lineage>
</organism>
<accession>A0A917F307</accession>
<dbReference type="Gene3D" id="3.40.720.10">
    <property type="entry name" value="Alkaline Phosphatase, subunit A"/>
    <property type="match status" value="1"/>
</dbReference>
<dbReference type="InterPro" id="IPR017850">
    <property type="entry name" value="Alkaline_phosphatase_core_sf"/>
</dbReference>
<dbReference type="EMBL" id="BMKQ01000001">
    <property type="protein sequence ID" value="GGF43557.1"/>
    <property type="molecule type" value="Genomic_DNA"/>
</dbReference>
<dbReference type="CDD" id="cd16012">
    <property type="entry name" value="ALP"/>
    <property type="match status" value="1"/>
</dbReference>
<protein>
    <submittedName>
        <fullName evidence="6">Alkaline phosphatase</fullName>
    </submittedName>
</protein>
<feature type="disulfide bond" evidence="4">
    <location>
        <begin position="202"/>
        <end position="212"/>
    </location>
</feature>
<evidence type="ECO:0000256" key="1">
    <source>
        <dbReference type="ARBA" id="ARBA00022553"/>
    </source>
</evidence>
<feature type="binding site" evidence="3">
    <location>
        <position position="406"/>
    </location>
    <ligand>
        <name>Zn(2+)</name>
        <dbReference type="ChEBI" id="CHEBI:29105"/>
        <label>2</label>
    </ligand>
</feature>